<evidence type="ECO:0000256" key="7">
    <source>
        <dbReference type="ARBA" id="ARBA00023172"/>
    </source>
</evidence>
<dbReference type="GO" id="GO:0015074">
    <property type="term" value="P:DNA integration"/>
    <property type="evidence" value="ECO:0007669"/>
    <property type="project" value="UniProtKB-KW"/>
</dbReference>
<dbReference type="Gene3D" id="1.10.443.10">
    <property type="entry name" value="Intergrase catalytic core"/>
    <property type="match status" value="1"/>
</dbReference>
<dbReference type="GO" id="GO:0006310">
    <property type="term" value="P:DNA recombination"/>
    <property type="evidence" value="ECO:0007669"/>
    <property type="project" value="UniProtKB-KW"/>
</dbReference>
<dbReference type="GO" id="GO:0003677">
    <property type="term" value="F:DNA binding"/>
    <property type="evidence" value="ECO:0007669"/>
    <property type="project" value="UniProtKB-KW"/>
</dbReference>
<evidence type="ECO:0000259" key="9">
    <source>
        <dbReference type="PROSITE" id="PS51898"/>
    </source>
</evidence>
<dbReference type="GO" id="GO:0007059">
    <property type="term" value="P:chromosome segregation"/>
    <property type="evidence" value="ECO:0007669"/>
    <property type="project" value="UniProtKB-KW"/>
</dbReference>
<dbReference type="SUPFAM" id="SSF56349">
    <property type="entry name" value="DNA breaking-rejoining enzymes"/>
    <property type="match status" value="1"/>
</dbReference>
<feature type="domain" description="Core-binding (CB)" evidence="10">
    <location>
        <begin position="6"/>
        <end position="90"/>
    </location>
</feature>
<evidence type="ECO:0000259" key="10">
    <source>
        <dbReference type="PROSITE" id="PS51900"/>
    </source>
</evidence>
<dbReference type="PROSITE" id="PS51900">
    <property type="entry name" value="CB"/>
    <property type="match status" value="1"/>
</dbReference>
<reference evidence="11" key="1">
    <citation type="submission" date="2018-06" db="EMBL/GenBank/DDBJ databases">
        <authorList>
            <person name="Zhirakovskaya E."/>
        </authorList>
    </citation>
    <scope>NUCLEOTIDE SEQUENCE</scope>
</reference>
<evidence type="ECO:0000256" key="2">
    <source>
        <dbReference type="ARBA" id="ARBA00022490"/>
    </source>
</evidence>
<name>A0A3B1DXK8_9ZZZZ</name>
<evidence type="ECO:0000256" key="5">
    <source>
        <dbReference type="ARBA" id="ARBA00022908"/>
    </source>
</evidence>
<evidence type="ECO:0000256" key="6">
    <source>
        <dbReference type="ARBA" id="ARBA00023125"/>
    </source>
</evidence>
<keyword evidence="6" id="KW-0238">DNA-binding</keyword>
<dbReference type="InterPro" id="IPR002104">
    <property type="entry name" value="Integrase_catalytic"/>
</dbReference>
<dbReference type="PANTHER" id="PTHR30349:SF77">
    <property type="entry name" value="TYROSINE RECOMBINASE XERC"/>
    <property type="match status" value="1"/>
</dbReference>
<dbReference type="InterPro" id="IPR013762">
    <property type="entry name" value="Integrase-like_cat_sf"/>
</dbReference>
<keyword evidence="2" id="KW-0963">Cytoplasm</keyword>
<dbReference type="PROSITE" id="PS51898">
    <property type="entry name" value="TYR_RECOMBINASE"/>
    <property type="match status" value="1"/>
</dbReference>
<evidence type="ECO:0000256" key="4">
    <source>
        <dbReference type="ARBA" id="ARBA00022829"/>
    </source>
</evidence>
<dbReference type="InterPro" id="IPR050090">
    <property type="entry name" value="Tyrosine_recombinase_XerCD"/>
</dbReference>
<keyword evidence="7" id="KW-0233">DNA recombination</keyword>
<keyword evidence="3" id="KW-0132">Cell division</keyword>
<evidence type="ECO:0000313" key="11">
    <source>
        <dbReference type="EMBL" id="VAX33627.1"/>
    </source>
</evidence>
<feature type="domain" description="Tyr recombinase" evidence="9">
    <location>
        <begin position="114"/>
        <end position="298"/>
    </location>
</feature>
<dbReference type="InterPro" id="IPR010998">
    <property type="entry name" value="Integrase_recombinase_N"/>
</dbReference>
<keyword evidence="5" id="KW-0229">DNA integration</keyword>
<comment type="subcellular location">
    <subcellularLocation>
        <location evidence="1">Cytoplasm</location>
    </subcellularLocation>
</comment>
<accession>A0A3B1DXK8</accession>
<gene>
    <name evidence="11" type="ORF">MNBD_NITROSPIRAE03-725</name>
</gene>
<organism evidence="11">
    <name type="scientific">hydrothermal vent metagenome</name>
    <dbReference type="NCBI Taxonomy" id="652676"/>
    <lineage>
        <taxon>unclassified sequences</taxon>
        <taxon>metagenomes</taxon>
        <taxon>ecological metagenomes</taxon>
    </lineage>
</organism>
<evidence type="ECO:0000256" key="8">
    <source>
        <dbReference type="ARBA" id="ARBA00023306"/>
    </source>
</evidence>
<dbReference type="Pfam" id="PF00589">
    <property type="entry name" value="Phage_integrase"/>
    <property type="match status" value="1"/>
</dbReference>
<keyword evidence="4" id="KW-0159">Chromosome partition</keyword>
<dbReference type="GO" id="GO:0005737">
    <property type="term" value="C:cytoplasm"/>
    <property type="evidence" value="ECO:0007669"/>
    <property type="project" value="UniProtKB-SubCell"/>
</dbReference>
<keyword evidence="8" id="KW-0131">Cell cycle</keyword>
<dbReference type="InterPro" id="IPR044068">
    <property type="entry name" value="CB"/>
</dbReference>
<evidence type="ECO:0000256" key="1">
    <source>
        <dbReference type="ARBA" id="ARBA00004496"/>
    </source>
</evidence>
<dbReference type="AlphaFoldDB" id="A0A3B1DXK8"/>
<evidence type="ECO:0000256" key="3">
    <source>
        <dbReference type="ARBA" id="ARBA00022618"/>
    </source>
</evidence>
<proteinExistence type="predicted"/>
<dbReference type="EMBL" id="UOGI01000192">
    <property type="protein sequence ID" value="VAX33627.1"/>
    <property type="molecule type" value="Genomic_DNA"/>
</dbReference>
<dbReference type="PANTHER" id="PTHR30349">
    <property type="entry name" value="PHAGE INTEGRASE-RELATED"/>
    <property type="match status" value="1"/>
</dbReference>
<dbReference type="GO" id="GO:0051301">
    <property type="term" value="P:cell division"/>
    <property type="evidence" value="ECO:0007669"/>
    <property type="project" value="UniProtKB-KW"/>
</dbReference>
<sequence length="327" mass="37944">MAVTSEQFFEHVDTFIDYRKTIYEASDQTIKSNRADLKLFNNFIKERDYPVIDGPAVMDFQYFLKKERNNSGGSINRKIFTLRSYSSILKLENVPGADSLPFHNILKIRQGYRNRPQALTIPRIKRFFASIDRSNCLGIRDYAVYSLMYMAGLRVGEVHQLNLESIDFDEHTITVIGKGNKERTLHLNDELFHILTEYLTARPLFYKCEKIQALFVSKKGNRLAVRTMEDNMKNLVNRADLAAHFNVSCHTLRHTFASHLNEKDVDILVIQSLLGHATTKSTESYIHPSFEKIRAAMEKLPAVIHMNKLMERGVLNLRFQARRPKRE</sequence>
<dbReference type="Gene3D" id="1.10.150.130">
    <property type="match status" value="1"/>
</dbReference>
<protein>
    <submittedName>
        <fullName evidence="11">Uncharacterized protein</fullName>
    </submittedName>
</protein>
<dbReference type="InterPro" id="IPR011010">
    <property type="entry name" value="DNA_brk_join_enz"/>
</dbReference>